<proteinExistence type="predicted"/>
<name>A0A9P6M1N9_9FUNG</name>
<gene>
    <name evidence="2" type="ORF">BGZ65_007035</name>
</gene>
<sequence length="85" mass="9824">MPDDLGSEKDLTVDQASPRRNSEFDQSMDMAEQPSEDERLKDLLSLLKLEDDEEDELEIGGNGQSTKKDLLKLLQKYFEISRYLE</sequence>
<reference evidence="2" key="1">
    <citation type="journal article" date="2020" name="Fungal Divers.">
        <title>Resolving the Mortierellaceae phylogeny through synthesis of multi-gene phylogenetics and phylogenomics.</title>
        <authorList>
            <person name="Vandepol N."/>
            <person name="Liber J."/>
            <person name="Desiro A."/>
            <person name="Na H."/>
            <person name="Kennedy M."/>
            <person name="Barry K."/>
            <person name="Grigoriev I.V."/>
            <person name="Miller A.N."/>
            <person name="O'Donnell K."/>
            <person name="Stajich J.E."/>
            <person name="Bonito G."/>
        </authorList>
    </citation>
    <scope>NUCLEOTIDE SEQUENCE</scope>
    <source>
        <strain evidence="2">MES-2147</strain>
    </source>
</reference>
<evidence type="ECO:0000313" key="3">
    <source>
        <dbReference type="Proteomes" id="UP000749646"/>
    </source>
</evidence>
<organism evidence="2 3">
    <name type="scientific">Modicella reniformis</name>
    <dbReference type="NCBI Taxonomy" id="1440133"/>
    <lineage>
        <taxon>Eukaryota</taxon>
        <taxon>Fungi</taxon>
        <taxon>Fungi incertae sedis</taxon>
        <taxon>Mucoromycota</taxon>
        <taxon>Mortierellomycotina</taxon>
        <taxon>Mortierellomycetes</taxon>
        <taxon>Mortierellales</taxon>
        <taxon>Mortierellaceae</taxon>
        <taxon>Modicella</taxon>
    </lineage>
</organism>
<feature type="region of interest" description="Disordered" evidence="1">
    <location>
        <begin position="1"/>
        <end position="37"/>
    </location>
</feature>
<dbReference type="Proteomes" id="UP000749646">
    <property type="component" value="Unassembled WGS sequence"/>
</dbReference>
<feature type="compositionally biased region" description="Basic and acidic residues" evidence="1">
    <location>
        <begin position="1"/>
        <end position="12"/>
    </location>
</feature>
<protein>
    <submittedName>
        <fullName evidence="2">Uncharacterized protein</fullName>
    </submittedName>
</protein>
<dbReference type="EMBL" id="JAAAHW010006340">
    <property type="protein sequence ID" value="KAF9962951.1"/>
    <property type="molecule type" value="Genomic_DNA"/>
</dbReference>
<keyword evidence="3" id="KW-1185">Reference proteome</keyword>
<evidence type="ECO:0000256" key="1">
    <source>
        <dbReference type="SAM" id="MobiDB-lite"/>
    </source>
</evidence>
<dbReference type="AlphaFoldDB" id="A0A9P6M1N9"/>
<comment type="caution">
    <text evidence="2">The sequence shown here is derived from an EMBL/GenBank/DDBJ whole genome shotgun (WGS) entry which is preliminary data.</text>
</comment>
<evidence type="ECO:0000313" key="2">
    <source>
        <dbReference type="EMBL" id="KAF9962951.1"/>
    </source>
</evidence>
<accession>A0A9P6M1N9</accession>